<keyword evidence="2" id="KW-1185">Reference proteome</keyword>
<organism evidence="1 2">
    <name type="scientific">Phakopsora pachyrhizi</name>
    <name type="common">Asian soybean rust disease fungus</name>
    <dbReference type="NCBI Taxonomy" id="170000"/>
    <lineage>
        <taxon>Eukaryota</taxon>
        <taxon>Fungi</taxon>
        <taxon>Dikarya</taxon>
        <taxon>Basidiomycota</taxon>
        <taxon>Pucciniomycotina</taxon>
        <taxon>Pucciniomycetes</taxon>
        <taxon>Pucciniales</taxon>
        <taxon>Phakopsoraceae</taxon>
        <taxon>Phakopsora</taxon>
    </lineage>
</organism>
<dbReference type="AlphaFoldDB" id="A0AAV0B6V4"/>
<evidence type="ECO:0000313" key="1">
    <source>
        <dbReference type="EMBL" id="CAH7677394.1"/>
    </source>
</evidence>
<comment type="caution">
    <text evidence="1">The sequence shown here is derived from an EMBL/GenBank/DDBJ whole genome shotgun (WGS) entry which is preliminary data.</text>
</comment>
<gene>
    <name evidence="1" type="ORF">PPACK8108_LOCUS12545</name>
</gene>
<dbReference type="EMBL" id="CALTRL010003027">
    <property type="protein sequence ID" value="CAH7677394.1"/>
    <property type="molecule type" value="Genomic_DNA"/>
</dbReference>
<dbReference type="Proteomes" id="UP001153365">
    <property type="component" value="Unassembled WGS sequence"/>
</dbReference>
<sequence>MFSFDMTLLDTKCANDHIANKTRMILPGLIVGRRELRLHFDGASPLNLEADSFTKWGEAGRARLKKLAGGVCKQLEPAAKRLLIGALNKSNLPQSIGRQYELNEENRRIVDKADYKKLGNPGDIARNEVLDIFHGMLDQLPRAIKKEISGLFVLDAEAVAQDLIDKRILPFQELSKLKRKDLWYLNDEPMINREFSEGRRF</sequence>
<accession>A0AAV0B6V4</accession>
<reference evidence="1" key="1">
    <citation type="submission" date="2022-06" db="EMBL/GenBank/DDBJ databases">
        <authorList>
            <consortium name="SYNGENTA / RWTH Aachen University"/>
        </authorList>
    </citation>
    <scope>NUCLEOTIDE SEQUENCE</scope>
</reference>
<name>A0AAV0B6V4_PHAPC</name>
<evidence type="ECO:0000313" key="2">
    <source>
        <dbReference type="Proteomes" id="UP001153365"/>
    </source>
</evidence>
<proteinExistence type="predicted"/>
<protein>
    <submittedName>
        <fullName evidence="1">Uncharacterized protein</fullName>
    </submittedName>
</protein>